<dbReference type="EMBL" id="AABF01000020">
    <property type="protein sequence ID" value="EAA24678.1"/>
    <property type="molecule type" value="Genomic_DNA"/>
</dbReference>
<sequence>MFNIIGRRSNLIYKYHICFQRKFNMINLEYKFTILLFSFIRNFYFG</sequence>
<accession>Q7P775</accession>
<dbReference type="AlphaFoldDB" id="Q7P775"/>
<comment type="caution">
    <text evidence="1">The sequence shown here is derived from an EMBL/GenBank/DDBJ whole genome shotgun (WGS) entry which is preliminary data.</text>
</comment>
<reference evidence="1 2" key="1">
    <citation type="journal article" date="2003" name="Genome Res.">
        <title>Genome analysis of F. nucleatum sub spp vincentii and its comparison with the genome of F. nucleatum ATCC 25586.</title>
        <authorList>
            <person name="Kapatral V."/>
            <person name="Ivanova N."/>
            <person name="Anderson I."/>
            <person name="Reznik G."/>
            <person name="Bhattacharyya A."/>
            <person name="Gardner W.L."/>
            <person name="Mikhailova N."/>
            <person name="Lapidus A."/>
            <person name="Larsen N."/>
            <person name="D'Souza M."/>
            <person name="Walunas T."/>
            <person name="Haselkorn R."/>
            <person name="Overbeek R."/>
            <person name="Kyrpides N."/>
        </authorList>
    </citation>
    <scope>NUCLEOTIDE SEQUENCE [LARGE SCALE GENOMIC DNA]</scope>
    <source>
        <strain evidence="1 2">ATCC 49256</strain>
    </source>
</reference>
<dbReference type="Proteomes" id="UP000006454">
    <property type="component" value="Unassembled WGS sequence"/>
</dbReference>
<evidence type="ECO:0000313" key="1">
    <source>
        <dbReference type="EMBL" id="EAA24678.1"/>
    </source>
</evidence>
<gene>
    <name evidence="1" type="ORF">FNV2080</name>
</gene>
<organism evidence="1 2">
    <name type="scientific">Fusobacterium vincentii ATCC 49256</name>
    <dbReference type="NCBI Taxonomy" id="209882"/>
    <lineage>
        <taxon>Bacteria</taxon>
        <taxon>Fusobacteriati</taxon>
        <taxon>Fusobacteriota</taxon>
        <taxon>Fusobacteriia</taxon>
        <taxon>Fusobacteriales</taxon>
        <taxon>Fusobacteriaceae</taxon>
        <taxon>Fusobacterium</taxon>
    </lineage>
</organism>
<proteinExistence type="predicted"/>
<evidence type="ECO:0000313" key="2">
    <source>
        <dbReference type="Proteomes" id="UP000006454"/>
    </source>
</evidence>
<name>Q7P775_FUSVC</name>
<protein>
    <submittedName>
        <fullName evidence="1">Uncharacterized protein</fullName>
    </submittedName>
</protein>